<evidence type="ECO:0008006" key="3">
    <source>
        <dbReference type="Google" id="ProtNLM"/>
    </source>
</evidence>
<proteinExistence type="predicted"/>
<keyword evidence="2" id="KW-1185">Reference proteome</keyword>
<organism evidence="1 2">
    <name type="scientific">Catenovulum maritimum</name>
    <dbReference type="NCBI Taxonomy" id="1513271"/>
    <lineage>
        <taxon>Bacteria</taxon>
        <taxon>Pseudomonadati</taxon>
        <taxon>Pseudomonadota</taxon>
        <taxon>Gammaproteobacteria</taxon>
        <taxon>Alteromonadales</taxon>
        <taxon>Alteromonadaceae</taxon>
        <taxon>Catenovulum</taxon>
    </lineage>
</organism>
<dbReference type="InterPro" id="IPR013783">
    <property type="entry name" value="Ig-like_fold"/>
</dbReference>
<name>A0A0J8JQQ5_9ALTE</name>
<dbReference type="Proteomes" id="UP000037600">
    <property type="component" value="Unassembled WGS sequence"/>
</dbReference>
<evidence type="ECO:0000313" key="2">
    <source>
        <dbReference type="Proteomes" id="UP000037600"/>
    </source>
</evidence>
<dbReference type="RefSeq" id="WP_048687972.1">
    <property type="nucleotide sequence ID" value="NZ_KQ130482.1"/>
</dbReference>
<dbReference type="InterPro" id="IPR010221">
    <property type="entry name" value="VCBS_dom"/>
</dbReference>
<accession>A0A0J8JQQ5</accession>
<dbReference type="PROSITE" id="PS51257">
    <property type="entry name" value="PROKAR_LIPOPROTEIN"/>
    <property type="match status" value="1"/>
</dbReference>
<sequence>MKRKLLTLSIVAALTACGDNSNDETIGFTPNPDTVPEFVGEFSAIATKHAETGNPTGQVVITDASPGESLFKPLEAVGTYGEFTFSANGTWTYTLWDNPKEFSATPQHPDVTALTKAGLPDLVETFTVTTADGTEKQFTVIIRGIDEPATFSGSLERAVSRDTGKGDTAGTVIVKDANPEEASFNLTQTTTPQVMYGAATFDPTTGNWTYDLDEMNADVMALTDSSQSLTDSFTITSLDGTEQMVSVFISGADPVAATFVADKTLTTNEDGTFSAMVSANTGSLASSIAVTDPNYMEETFKPLDNVETALGHVTIDAAGAWSYNIDYSKDAVKALLSKDAVDPLPTATDVLTFETIDGTLATVNLTLEGAQLVPAVVDGLPMVEDGVSSSAVNVNFLTITGSLTVSDTNSWQAAFMPDTLTTTYGSFTIDAAGSWSYTLSNDSVALINAGTLALPFTEQVTVKAEDGTEVTLPVSITSIEGVNYGAQIAGDSTGTKVWVMKIPGPTEAVGKASFTVRVPESNTKDVKIQFHGSEWQGGDVRVHLLSMALQPRSNSIFILDGTGTSTTGNSVKLDQPLTMGELLKFELTWDSSADALAANGDKPLLTLKLNGKPVTGTESASGSSIVNGEFPSFSTADVSMLDKGPKFFAVWTKDDLPVDLDDFIVYSDVAGTTEVFSEHFDADGIAEGVEFTPDYVNAGLTNTKTVGVEFPATDKFLRLSNDDSNYGGTTLQFPKQEKGSVSFDVRMSTTAQAGYASLFGATSGSQGTALVDFEFNKFKAFKVRGTTDKPGYIPVIRYPMDEWFPIELSWDATGDGTPTVIMKLDGQLVTEIPNFTLAADGSFESNSTALADIADGVHRIAFKCGFKLNDPASVCDFDNVVVKAADGSEVASENFDSLEAGEDAITQDEVLQSGMKTLGTILNADIVEK</sequence>
<evidence type="ECO:0000313" key="1">
    <source>
        <dbReference type="EMBL" id="KMT67051.1"/>
    </source>
</evidence>
<gene>
    <name evidence="1" type="ORF">XM47_00160</name>
</gene>
<dbReference type="OrthoDB" id="9813456at2"/>
<dbReference type="NCBIfam" id="TIGR01965">
    <property type="entry name" value="VCBS_repeat"/>
    <property type="match status" value="4"/>
</dbReference>
<reference evidence="1 2" key="1">
    <citation type="submission" date="2015-04" db="EMBL/GenBank/DDBJ databases">
        <title>Draft Genome Sequence of the Novel Agar-Digesting Marine Bacterium Q1.</title>
        <authorList>
            <person name="Li Y."/>
            <person name="Li D."/>
            <person name="Chen G."/>
            <person name="Du Z."/>
        </authorList>
    </citation>
    <scope>NUCLEOTIDE SEQUENCE [LARGE SCALE GENOMIC DNA]</scope>
    <source>
        <strain evidence="1 2">Q1</strain>
    </source>
</reference>
<dbReference type="Gene3D" id="2.60.40.10">
    <property type="entry name" value="Immunoglobulins"/>
    <property type="match status" value="3"/>
</dbReference>
<dbReference type="STRING" id="1513271.XM47_00160"/>
<protein>
    <recommendedName>
        <fullName evidence="3">Dystroglycan-type cadherin-like domain-containing protein</fullName>
    </recommendedName>
</protein>
<comment type="caution">
    <text evidence="1">The sequence shown here is derived from an EMBL/GenBank/DDBJ whole genome shotgun (WGS) entry which is preliminary data.</text>
</comment>
<dbReference type="EMBL" id="LAZL01000001">
    <property type="protein sequence ID" value="KMT67051.1"/>
    <property type="molecule type" value="Genomic_DNA"/>
</dbReference>
<dbReference type="AlphaFoldDB" id="A0A0J8JQQ5"/>